<keyword evidence="4" id="KW-1185">Reference proteome</keyword>
<evidence type="ECO:0008006" key="5">
    <source>
        <dbReference type="Google" id="ProtNLM"/>
    </source>
</evidence>
<organism evidence="3 4">
    <name type="scientific">Streptomyces cynarae</name>
    <dbReference type="NCBI Taxonomy" id="2981134"/>
    <lineage>
        <taxon>Bacteria</taxon>
        <taxon>Bacillati</taxon>
        <taxon>Actinomycetota</taxon>
        <taxon>Actinomycetes</taxon>
        <taxon>Kitasatosporales</taxon>
        <taxon>Streptomycetaceae</taxon>
        <taxon>Streptomyces</taxon>
    </lineage>
</organism>
<dbReference type="Proteomes" id="UP001061298">
    <property type="component" value="Chromosome"/>
</dbReference>
<evidence type="ECO:0000313" key="4">
    <source>
        <dbReference type="Proteomes" id="UP001061298"/>
    </source>
</evidence>
<accession>A0ABY6DZ99</accession>
<dbReference type="EMBL" id="CP106793">
    <property type="protein sequence ID" value="UXY19711.1"/>
    <property type="molecule type" value="Genomic_DNA"/>
</dbReference>
<reference evidence="3" key="1">
    <citation type="submission" date="2022-10" db="EMBL/GenBank/DDBJ databases">
        <authorList>
            <person name="Mo P."/>
        </authorList>
    </citation>
    <scope>NUCLEOTIDE SEQUENCE</scope>
    <source>
        <strain evidence="3">HUAS 13-4</strain>
    </source>
</reference>
<feature type="compositionally biased region" description="Pro residues" evidence="1">
    <location>
        <begin position="149"/>
        <end position="162"/>
    </location>
</feature>
<evidence type="ECO:0000256" key="2">
    <source>
        <dbReference type="SAM" id="SignalP"/>
    </source>
</evidence>
<evidence type="ECO:0000313" key="3">
    <source>
        <dbReference type="EMBL" id="UXY19711.1"/>
    </source>
</evidence>
<sequence length="188" mass="19174">MGALRRIGRRPGSRRLAAVTGLAVVAVGGAVACQPGDLSSAAVAYTTDQTATKELQRQHVKVRWLSCSGDYGGGAGTRGTSGSAPSASETAVVTVDCKGQTDDGKDITVKGRVTRAVDGRCVRGDLRATVGGKELFHVSGLGDCQGSTPSPPAGDPTVPGRPGPTVTVTVTRTIWCQGDPTCWPVQGK</sequence>
<dbReference type="PROSITE" id="PS51257">
    <property type="entry name" value="PROKAR_LIPOPROTEIN"/>
    <property type="match status" value="1"/>
</dbReference>
<feature type="chain" id="PRO_5045189636" description="Lipoprotein" evidence="2">
    <location>
        <begin position="33"/>
        <end position="188"/>
    </location>
</feature>
<evidence type="ECO:0000256" key="1">
    <source>
        <dbReference type="SAM" id="MobiDB-lite"/>
    </source>
</evidence>
<name>A0ABY6DZ99_9ACTN</name>
<keyword evidence="2" id="KW-0732">Signal</keyword>
<protein>
    <recommendedName>
        <fullName evidence="5">Lipoprotein</fullName>
    </recommendedName>
</protein>
<proteinExistence type="predicted"/>
<feature type="region of interest" description="Disordered" evidence="1">
    <location>
        <begin position="142"/>
        <end position="164"/>
    </location>
</feature>
<dbReference type="RefSeq" id="WP_263229839.1">
    <property type="nucleotide sequence ID" value="NZ_CP106793.1"/>
</dbReference>
<gene>
    <name evidence="3" type="ORF">N8I84_13940</name>
</gene>
<feature type="signal peptide" evidence="2">
    <location>
        <begin position="1"/>
        <end position="32"/>
    </location>
</feature>